<dbReference type="InterPro" id="IPR006016">
    <property type="entry name" value="UspA"/>
</dbReference>
<protein>
    <submittedName>
        <fullName evidence="3">Nucleotide-binding universal stress protein, UspA family</fullName>
    </submittedName>
</protein>
<dbReference type="PANTHER" id="PTHR46268">
    <property type="entry name" value="STRESS RESPONSE PROTEIN NHAX"/>
    <property type="match status" value="1"/>
</dbReference>
<dbReference type="Proteomes" id="UP000234641">
    <property type="component" value="Unassembled WGS sequence"/>
</dbReference>
<evidence type="ECO:0000256" key="1">
    <source>
        <dbReference type="ARBA" id="ARBA00008791"/>
    </source>
</evidence>
<dbReference type="AlphaFoldDB" id="A0A2H1KR34"/>
<dbReference type="Gene3D" id="3.40.50.620">
    <property type="entry name" value="HUPs"/>
    <property type="match status" value="2"/>
</dbReference>
<proteinExistence type="inferred from homology"/>
<dbReference type="InterPro" id="IPR014729">
    <property type="entry name" value="Rossmann-like_a/b/a_fold"/>
</dbReference>
<organism evidence="3 4">
    <name type="scientific">Brevibacterium linens ATCC 9172</name>
    <dbReference type="NCBI Taxonomy" id="1255617"/>
    <lineage>
        <taxon>Bacteria</taxon>
        <taxon>Bacillati</taxon>
        <taxon>Actinomycetota</taxon>
        <taxon>Actinomycetes</taxon>
        <taxon>Micrococcales</taxon>
        <taxon>Brevibacteriaceae</taxon>
        <taxon>Brevibacterium</taxon>
    </lineage>
</organism>
<reference evidence="3 4" key="1">
    <citation type="submission" date="2017-03" db="EMBL/GenBank/DDBJ databases">
        <authorList>
            <person name="Afonso C.L."/>
            <person name="Miller P.J."/>
            <person name="Scott M.A."/>
            <person name="Spackman E."/>
            <person name="Goraichik I."/>
            <person name="Dimitrov K.M."/>
            <person name="Suarez D.L."/>
            <person name="Swayne D.E."/>
        </authorList>
    </citation>
    <scope>NUCLEOTIDE SEQUENCE [LARGE SCALE GENOMIC DNA]</scope>
    <source>
        <strain evidence="3 4">ATCC 9172</strain>
    </source>
</reference>
<gene>
    <name evidence="3" type="ORF">BLIN9172_03412</name>
</gene>
<feature type="non-terminal residue" evidence="3">
    <location>
        <position position="1"/>
    </location>
</feature>
<dbReference type="Pfam" id="PF00582">
    <property type="entry name" value="Usp"/>
    <property type="match status" value="2"/>
</dbReference>
<dbReference type="EMBL" id="FXYY01000040">
    <property type="protein sequence ID" value="SMY01692.1"/>
    <property type="molecule type" value="Genomic_DNA"/>
</dbReference>
<name>A0A2H1KR34_BRELN</name>
<feature type="domain" description="UspA" evidence="2">
    <location>
        <begin position="245"/>
        <end position="380"/>
    </location>
</feature>
<dbReference type="PANTHER" id="PTHR46268:SF6">
    <property type="entry name" value="UNIVERSAL STRESS PROTEIN UP12"/>
    <property type="match status" value="1"/>
</dbReference>
<evidence type="ECO:0000259" key="2">
    <source>
        <dbReference type="Pfam" id="PF00582"/>
    </source>
</evidence>
<sequence length="399" mass="42026">QPSWDAFREVLGGTTSGIPRWFFTFLGVKSLVGMPPLYGTHPEFAMSEQDRPQNSDPAPVGETEAVIVGIDGSPPSRNALAWAIQEARSLGRPIRLVGAYTIPSVAAAAIDVSYVPIDDSSIRAAVTNTLKEAAAEVKAAGVPVEAVIEIGDAAGVLIDESKTGCLTVVGSRGRGGFAGRLLGTVSSALPAHSACPTVVVPACWDNQAERPAHPTSSRPIRQDGIEVETHDPDAESIEGLRFDGKVVVGVDSLGAESPALWKAARLAVRRGSPLHIVAVITTTVIGPEWLPSTADLERLVNEGADKLVVAKQRLAEEFPDLDVTWTLFDGQPAEVLVRASDTAEVLVIGSRGRGGFAGLLLGSTSQSVLPYSQCPTMVVRVARDHGRRKHNEAPPEPGL</sequence>
<dbReference type="PRINTS" id="PR01438">
    <property type="entry name" value="UNVRSLSTRESS"/>
</dbReference>
<feature type="domain" description="UspA" evidence="2">
    <location>
        <begin position="65"/>
        <end position="201"/>
    </location>
</feature>
<dbReference type="SUPFAM" id="SSF52402">
    <property type="entry name" value="Adenine nucleotide alpha hydrolases-like"/>
    <property type="match status" value="2"/>
</dbReference>
<accession>A0A2H1KR34</accession>
<evidence type="ECO:0000313" key="4">
    <source>
        <dbReference type="Proteomes" id="UP000234641"/>
    </source>
</evidence>
<evidence type="ECO:0000313" key="3">
    <source>
        <dbReference type="EMBL" id="SMY01692.1"/>
    </source>
</evidence>
<dbReference type="InterPro" id="IPR006015">
    <property type="entry name" value="Universal_stress_UspA"/>
</dbReference>
<comment type="similarity">
    <text evidence="1">Belongs to the universal stress protein A family.</text>
</comment>